<feature type="transmembrane region" description="Helical" evidence="2">
    <location>
        <begin position="121"/>
        <end position="139"/>
    </location>
</feature>
<organism evidence="3">
    <name type="scientific">Mimiviridae sp. ChoanoV1</name>
    <dbReference type="NCBI Taxonomy" id="2596887"/>
    <lineage>
        <taxon>Viruses</taxon>
        <taxon>Varidnaviria</taxon>
        <taxon>Bamfordvirae</taxon>
        <taxon>Nucleocytoviricota</taxon>
        <taxon>Megaviricetes</taxon>
        <taxon>Imitervirales</taxon>
        <taxon>Schizomimiviridae</taxon>
    </lineage>
</organism>
<dbReference type="EMBL" id="MK250085">
    <property type="protein sequence ID" value="QDY51622.1"/>
    <property type="molecule type" value="Genomic_DNA"/>
</dbReference>
<feature type="transmembrane region" description="Helical" evidence="2">
    <location>
        <begin position="208"/>
        <end position="224"/>
    </location>
</feature>
<feature type="compositionally biased region" description="Polar residues" evidence="1">
    <location>
        <begin position="1"/>
        <end position="12"/>
    </location>
</feature>
<sequence length="295" mass="33603">MSVLAINSTQQLPREASNPPDDKCAERDREMEANAPFGLGSFSKFLKNRDPVKQFESFKLLYNSILGNISGIKDEDQISTGRYVCYEWPKIITPRFFSTDIVVINNSEDATKYKTKLLPGWNFSFLKFIYCLFLKFLIFPVPQLMMIVIRYTVMFLLMIIEPLKAIIFSILNSTPYVGAALVKKGITKVEYMDENCSPQVHYPTIGDGFFYLIGLATPFFKIYKEKEAHKYGSGELFFFILTIMVVSTILIIIGGSSIGMLYAGFFYYCFKLIKVLTSFEKDEKSSSKANTKPPA</sequence>
<feature type="transmembrane region" description="Helical" evidence="2">
    <location>
        <begin position="236"/>
        <end position="254"/>
    </location>
</feature>
<keyword evidence="2" id="KW-0472">Membrane</keyword>
<evidence type="ECO:0000313" key="3">
    <source>
        <dbReference type="EMBL" id="QDY51622.1"/>
    </source>
</evidence>
<accession>A0A5B8IHA5</accession>
<protein>
    <submittedName>
        <fullName evidence="3">Uncharacterized protein</fullName>
    </submittedName>
</protein>
<reference evidence="3" key="1">
    <citation type="submission" date="2018-11" db="EMBL/GenBank/DDBJ databases">
        <title>A distinct lineage of giant viruses engineers rhodopsin photosystems in predatory marine eukaryotes.</title>
        <authorList>
            <person name="Needham D.M."/>
            <person name="Yoshizawa S."/>
            <person name="Hosaka T."/>
            <person name="Poirier C."/>
            <person name="Choi C.-J."/>
            <person name="Hehenberger E."/>
            <person name="Irwin N.A.T."/>
            <person name="Wilken S."/>
            <person name="Yung C.-M."/>
            <person name="Bachy C."/>
            <person name="Kurihara R."/>
            <person name="Nakajima Y."/>
            <person name="Kojima K."/>
            <person name="Kimura-Someya T."/>
            <person name="Leonard G."/>
            <person name="Malmstrom R.R."/>
            <person name="Mende D."/>
            <person name="Olson D.K."/>
            <person name="Sudo Y."/>
            <person name="Sudek S."/>
            <person name="Richards T.A."/>
            <person name="DeLong E.F."/>
            <person name="Keeling P.J."/>
            <person name="Santoro A.E."/>
            <person name="Shirouzu M."/>
            <person name="Iwasaki W."/>
            <person name="Worden A.Z."/>
        </authorList>
    </citation>
    <scope>NUCLEOTIDE SEQUENCE</scope>
</reference>
<gene>
    <name evidence="3" type="ORF">1_7</name>
</gene>
<feature type="region of interest" description="Disordered" evidence="1">
    <location>
        <begin position="1"/>
        <end position="26"/>
    </location>
</feature>
<keyword evidence="2" id="KW-1133">Transmembrane helix</keyword>
<proteinExistence type="predicted"/>
<feature type="transmembrane region" description="Helical" evidence="2">
    <location>
        <begin position="151"/>
        <end position="171"/>
    </location>
</feature>
<evidence type="ECO:0000256" key="1">
    <source>
        <dbReference type="SAM" id="MobiDB-lite"/>
    </source>
</evidence>
<name>A0A5B8IHA5_9VIRU</name>
<evidence type="ECO:0000256" key="2">
    <source>
        <dbReference type="SAM" id="Phobius"/>
    </source>
</evidence>
<keyword evidence="2" id="KW-0812">Transmembrane</keyword>